<feature type="chain" id="PRO_5020314818" description="Outer membrane protein beta-barrel domain-containing protein" evidence="1">
    <location>
        <begin position="25"/>
        <end position="240"/>
    </location>
</feature>
<evidence type="ECO:0000313" key="3">
    <source>
        <dbReference type="Proteomes" id="UP000306575"/>
    </source>
</evidence>
<protein>
    <recommendedName>
        <fullName evidence="4">Outer membrane protein beta-barrel domain-containing protein</fullName>
    </recommendedName>
</protein>
<organism evidence="2 3">
    <name type="scientific">Shimia litoralis</name>
    <dbReference type="NCBI Taxonomy" id="420403"/>
    <lineage>
        <taxon>Bacteria</taxon>
        <taxon>Pseudomonadati</taxon>
        <taxon>Pseudomonadota</taxon>
        <taxon>Alphaproteobacteria</taxon>
        <taxon>Rhodobacterales</taxon>
        <taxon>Roseobacteraceae</taxon>
    </lineage>
</organism>
<reference evidence="2 3" key="1">
    <citation type="submission" date="2019-04" db="EMBL/GenBank/DDBJ databases">
        <title>Genome sequence of Pelagicola litoralis CL-ES2.</title>
        <authorList>
            <person name="Cao J."/>
        </authorList>
    </citation>
    <scope>NUCLEOTIDE SEQUENCE [LARGE SCALE GENOMIC DNA]</scope>
    <source>
        <strain evidence="2 3">CL-ES2</strain>
    </source>
</reference>
<accession>A0A4U7N1C3</accession>
<name>A0A4U7N1C3_9RHOB</name>
<dbReference type="Proteomes" id="UP000306575">
    <property type="component" value="Unassembled WGS sequence"/>
</dbReference>
<proteinExistence type="predicted"/>
<keyword evidence="1" id="KW-0732">Signal</keyword>
<gene>
    <name evidence="2" type="ORF">FAP39_11090</name>
</gene>
<evidence type="ECO:0008006" key="4">
    <source>
        <dbReference type="Google" id="ProtNLM"/>
    </source>
</evidence>
<dbReference type="AlphaFoldDB" id="A0A4U7N1C3"/>
<dbReference type="EMBL" id="SULI01000012">
    <property type="protein sequence ID" value="TKZ19430.1"/>
    <property type="molecule type" value="Genomic_DNA"/>
</dbReference>
<evidence type="ECO:0000313" key="2">
    <source>
        <dbReference type="EMBL" id="TKZ19430.1"/>
    </source>
</evidence>
<evidence type="ECO:0000256" key="1">
    <source>
        <dbReference type="SAM" id="SignalP"/>
    </source>
</evidence>
<sequence>MATTHKLLRTAAVMLVLTASTGGAQPWDYEVTPYLWMPSFSAGLTLGALPPTEGETSFWDVLEGAFLLQGEARNDDFAVFGEFNYLKLGNTYAPSVPVLQTDVGLDGYMAMLAYARTVTQHSKSRLDVYGGARYWNLTLTARNQLAGGAQSRQVWIDPVIGLRGRHAITETLSVDGDVNIGGFGVGSQFQADVSGSVAWRLGDATKLRLGYRYLKVDFEGQAAVADIKIYGPFVALGFQF</sequence>
<dbReference type="RefSeq" id="WP_138016466.1">
    <property type="nucleotide sequence ID" value="NZ_SULI01000012.1"/>
</dbReference>
<dbReference type="OrthoDB" id="6555107at2"/>
<comment type="caution">
    <text evidence="2">The sequence shown here is derived from an EMBL/GenBank/DDBJ whole genome shotgun (WGS) entry which is preliminary data.</text>
</comment>
<feature type="signal peptide" evidence="1">
    <location>
        <begin position="1"/>
        <end position="24"/>
    </location>
</feature>
<keyword evidence="3" id="KW-1185">Reference proteome</keyword>